<evidence type="ECO:0000256" key="4">
    <source>
        <dbReference type="ARBA" id="ARBA00048391"/>
    </source>
</evidence>
<keyword evidence="2 5" id="KW-0808">Transferase</keyword>
<dbReference type="InterPro" id="IPR029063">
    <property type="entry name" value="SAM-dependent_MTases_sf"/>
</dbReference>
<dbReference type="Proteomes" id="UP000192486">
    <property type="component" value="Chromosome"/>
</dbReference>
<gene>
    <name evidence="5" type="primary">prmC</name>
    <name evidence="8" type="ORF">SporoS204_12210</name>
</gene>
<feature type="binding site" evidence="5">
    <location>
        <begin position="188"/>
        <end position="191"/>
    </location>
    <ligand>
        <name>substrate</name>
    </ligand>
</feature>
<evidence type="ECO:0000259" key="6">
    <source>
        <dbReference type="Pfam" id="PF05175"/>
    </source>
</evidence>
<dbReference type="GO" id="GO:0008168">
    <property type="term" value="F:methyltransferase activity"/>
    <property type="evidence" value="ECO:0007669"/>
    <property type="project" value="UniProtKB-KW"/>
</dbReference>
<dbReference type="InterPro" id="IPR007848">
    <property type="entry name" value="Small_mtfrase_dom"/>
</dbReference>
<evidence type="ECO:0000256" key="2">
    <source>
        <dbReference type="ARBA" id="ARBA00022679"/>
    </source>
</evidence>
<keyword evidence="1 5" id="KW-0489">Methyltransferase</keyword>
<dbReference type="RefSeq" id="WP_029053460.1">
    <property type="nucleotide sequence ID" value="NZ_CP015108.1"/>
</dbReference>
<evidence type="ECO:0000256" key="3">
    <source>
        <dbReference type="ARBA" id="ARBA00022691"/>
    </source>
</evidence>
<comment type="similarity">
    <text evidence="5">Belongs to the protein N5-glutamine methyltransferase family. PrmC subfamily.</text>
</comment>
<dbReference type="Gene3D" id="3.40.50.150">
    <property type="entry name" value="Vaccinia Virus protein VP39"/>
    <property type="match status" value="1"/>
</dbReference>
<evidence type="ECO:0000313" key="9">
    <source>
        <dbReference type="Proteomes" id="UP000192486"/>
    </source>
</evidence>
<comment type="caution">
    <text evidence="5">Lacks conserved residue(s) required for the propagation of feature annotation.</text>
</comment>
<dbReference type="Pfam" id="PF17827">
    <property type="entry name" value="PrmC_N"/>
    <property type="match status" value="1"/>
</dbReference>
<dbReference type="PROSITE" id="PS00092">
    <property type="entry name" value="N6_MTASE"/>
    <property type="match status" value="1"/>
</dbReference>
<dbReference type="HAMAP" id="MF_02126">
    <property type="entry name" value="RF_methyltr_PrmC"/>
    <property type="match status" value="1"/>
</dbReference>
<dbReference type="InterPro" id="IPR050320">
    <property type="entry name" value="N5-glutamine_MTase"/>
</dbReference>
<keyword evidence="3 5" id="KW-0949">S-adenosyl-L-methionine</keyword>
<dbReference type="NCBIfam" id="TIGR03534">
    <property type="entry name" value="RF_mod_PrmC"/>
    <property type="match status" value="1"/>
</dbReference>
<comment type="catalytic activity">
    <reaction evidence="4 5">
        <text>L-glutaminyl-[peptide chain release factor] + S-adenosyl-L-methionine = N(5)-methyl-L-glutaminyl-[peptide chain release factor] + S-adenosyl-L-homocysteine + H(+)</text>
        <dbReference type="Rhea" id="RHEA:42896"/>
        <dbReference type="Rhea" id="RHEA-COMP:10271"/>
        <dbReference type="Rhea" id="RHEA-COMP:10272"/>
        <dbReference type="ChEBI" id="CHEBI:15378"/>
        <dbReference type="ChEBI" id="CHEBI:30011"/>
        <dbReference type="ChEBI" id="CHEBI:57856"/>
        <dbReference type="ChEBI" id="CHEBI:59789"/>
        <dbReference type="ChEBI" id="CHEBI:61891"/>
        <dbReference type="EC" id="2.1.1.297"/>
    </reaction>
</comment>
<evidence type="ECO:0000256" key="5">
    <source>
        <dbReference type="HAMAP-Rule" id="MF_02126"/>
    </source>
</evidence>
<feature type="domain" description="Methyltransferase small" evidence="6">
    <location>
        <begin position="118"/>
        <end position="197"/>
    </location>
</feature>
<dbReference type="EMBL" id="CP015108">
    <property type="protein sequence ID" value="ARF14847.1"/>
    <property type="molecule type" value="Genomic_DNA"/>
</dbReference>
<dbReference type="InterPro" id="IPR002052">
    <property type="entry name" value="DNA_methylase_N6_adenine_CS"/>
</dbReference>
<reference evidence="8 9" key="1">
    <citation type="submission" date="2016-04" db="EMBL/GenBank/DDBJ databases">
        <title>Comparative Genomics and Epigenetics of Sporosarcina ureae.</title>
        <authorList>
            <person name="Oliver A.S."/>
            <person name="Cooper K.K."/>
        </authorList>
    </citation>
    <scope>NUCLEOTIDE SEQUENCE [LARGE SCALE GENOMIC DNA]</scope>
    <source>
        <strain evidence="8 9">S204</strain>
    </source>
</reference>
<feature type="domain" description="Release factor glutamine methyltransferase N-terminal" evidence="7">
    <location>
        <begin position="9"/>
        <end position="75"/>
    </location>
</feature>
<evidence type="ECO:0000256" key="1">
    <source>
        <dbReference type="ARBA" id="ARBA00022603"/>
    </source>
</evidence>
<dbReference type="PANTHER" id="PTHR18895">
    <property type="entry name" value="HEMK METHYLTRANSFERASE"/>
    <property type="match status" value="1"/>
</dbReference>
<name>A0ABM6JX87_SPOUR</name>
<dbReference type="CDD" id="cd02440">
    <property type="entry name" value="AdoMet_MTases"/>
    <property type="match status" value="1"/>
</dbReference>
<organism evidence="8 9">
    <name type="scientific">Sporosarcina ureae</name>
    <dbReference type="NCBI Taxonomy" id="1571"/>
    <lineage>
        <taxon>Bacteria</taxon>
        <taxon>Bacillati</taxon>
        <taxon>Bacillota</taxon>
        <taxon>Bacilli</taxon>
        <taxon>Bacillales</taxon>
        <taxon>Caryophanaceae</taxon>
        <taxon>Sporosarcina</taxon>
    </lineage>
</organism>
<comment type="function">
    <text evidence="5">Methylates the class 1 translation termination release factors RF1/PrfA and RF2/PrfB on the glutamine residue of the universally conserved GGQ motif.</text>
</comment>
<dbReference type="Gene3D" id="1.10.8.10">
    <property type="entry name" value="DNA helicase RuvA subunit, C-terminal domain"/>
    <property type="match status" value="1"/>
</dbReference>
<accession>A0ABM6JX87</accession>
<dbReference type="Pfam" id="PF05175">
    <property type="entry name" value="MTS"/>
    <property type="match status" value="1"/>
</dbReference>
<dbReference type="InterPro" id="IPR004556">
    <property type="entry name" value="HemK-like"/>
</dbReference>
<dbReference type="SUPFAM" id="SSF53335">
    <property type="entry name" value="S-adenosyl-L-methionine-dependent methyltransferases"/>
    <property type="match status" value="1"/>
</dbReference>
<protein>
    <recommendedName>
        <fullName evidence="5">Release factor glutamine methyltransferase</fullName>
        <shortName evidence="5">RF MTase</shortName>
        <ecNumber evidence="5">2.1.1.297</ecNumber>
    </recommendedName>
    <alternativeName>
        <fullName evidence="5">N5-glutamine methyltransferase PrmC</fullName>
    </alternativeName>
    <alternativeName>
        <fullName evidence="5">Protein-(glutamine-N5) MTase PrmC</fullName>
    </alternativeName>
    <alternativeName>
        <fullName evidence="5">Protein-glutamine N-methyltransferase PrmC</fullName>
    </alternativeName>
</protein>
<dbReference type="EC" id="2.1.1.297" evidence="5"/>
<dbReference type="PANTHER" id="PTHR18895:SF74">
    <property type="entry name" value="MTRF1L RELEASE FACTOR GLUTAMINE METHYLTRANSFERASE"/>
    <property type="match status" value="1"/>
</dbReference>
<dbReference type="NCBIfam" id="TIGR00536">
    <property type="entry name" value="hemK_fam"/>
    <property type="match status" value="1"/>
</dbReference>
<evidence type="ECO:0000259" key="7">
    <source>
        <dbReference type="Pfam" id="PF17827"/>
    </source>
</evidence>
<dbReference type="InterPro" id="IPR019874">
    <property type="entry name" value="RF_methyltr_PrmC"/>
</dbReference>
<feature type="binding site" evidence="5">
    <location>
        <position position="146"/>
    </location>
    <ligand>
        <name>S-adenosyl-L-methionine</name>
        <dbReference type="ChEBI" id="CHEBI:59789"/>
    </ligand>
</feature>
<feature type="binding site" evidence="5">
    <location>
        <begin position="123"/>
        <end position="127"/>
    </location>
    <ligand>
        <name>S-adenosyl-L-methionine</name>
        <dbReference type="ChEBI" id="CHEBI:59789"/>
    </ligand>
</feature>
<evidence type="ECO:0000313" key="8">
    <source>
        <dbReference type="EMBL" id="ARF14847.1"/>
    </source>
</evidence>
<feature type="binding site" evidence="5">
    <location>
        <position position="188"/>
    </location>
    <ligand>
        <name>S-adenosyl-L-methionine</name>
        <dbReference type="ChEBI" id="CHEBI:59789"/>
    </ligand>
</feature>
<dbReference type="InterPro" id="IPR040758">
    <property type="entry name" value="PrmC_N"/>
</dbReference>
<sequence length="283" mass="32270">MNETIYESVQRAQQLLQERGMDTHAAELAMRSVTGMNQANYLASFREQISPETHAKFWGIITELLTGKPIQYILGEESFYGYSFEVNEHVLIPRPETEELVHYALQRASVLFGDQVIQVADIGTGSGAIAIAFKKERPNANVRATDFSETALEVAKRNAQRNKVDVTFMQGDMEEPLIQQKWDIILSNPPYIAEHEKSDMSPTVYDFEPQTALFAEEEGLYFYRRLAENLSPLMNRPALIGFEIGYQQGAIVQGYLRKSFPEATVEIVQDINKKDRMIFCEIR</sequence>
<dbReference type="GO" id="GO:0032259">
    <property type="term" value="P:methylation"/>
    <property type="evidence" value="ECO:0007669"/>
    <property type="project" value="UniProtKB-KW"/>
</dbReference>
<keyword evidence="9" id="KW-1185">Reference proteome</keyword>
<proteinExistence type="inferred from homology"/>